<sequence length="288" mass="30375">MILEPHLSMNSSISSKTIIGAGGVKLNLLEAGQRGSTALLFVHGFSSSAWCWKNQLTGELAQKFHLAALDLRGHGDSDKPVDSAAYATSEAWAHDVQAAIDAIEAPRTILVAWSYGGLVACDYLRHYGASKLAGVVFVDALSKLGNEQAMGMLGPKVLGHVPGLFATDVPTSVATLGAFIRDCHAGPLDSAEFHEQLGFNCSVPPEVRAALFSRSLDNDDVLAATDTPVMLVHGSEDSILLPTASKYLGALMPRSRLVEIPGVGHSPFREAPLTFDRELAAFVGSPGG</sequence>
<organism evidence="3 4">
    <name type="scientific">Variovorax paradoxus</name>
    <dbReference type="NCBI Taxonomy" id="34073"/>
    <lineage>
        <taxon>Bacteria</taxon>
        <taxon>Pseudomonadati</taxon>
        <taxon>Pseudomonadota</taxon>
        <taxon>Betaproteobacteria</taxon>
        <taxon>Burkholderiales</taxon>
        <taxon>Comamonadaceae</taxon>
        <taxon>Variovorax</taxon>
    </lineage>
</organism>
<proteinExistence type="predicted"/>
<dbReference type="InterPro" id="IPR000639">
    <property type="entry name" value="Epox_hydrolase-like"/>
</dbReference>
<reference evidence="3 4" key="1">
    <citation type="submission" date="2017-08" db="EMBL/GenBank/DDBJ databases">
        <title>Infants hospitalized years apart are colonized by the same room-sourced microbial strains.</title>
        <authorList>
            <person name="Brooks B."/>
            <person name="Olm M.R."/>
            <person name="Firek B.A."/>
            <person name="Baker R."/>
            <person name="Thomas B.C."/>
            <person name="Morowitz M.J."/>
            <person name="Banfield J.F."/>
        </authorList>
    </citation>
    <scope>NUCLEOTIDE SEQUENCE [LARGE SCALE GENOMIC DNA]</scope>
    <source>
        <strain evidence="3">S2_005_003_R2_41</strain>
    </source>
</reference>
<keyword evidence="1 3" id="KW-0378">Hydrolase</keyword>
<dbReference type="AlphaFoldDB" id="A0A2W5QPK9"/>
<evidence type="ECO:0000256" key="1">
    <source>
        <dbReference type="ARBA" id="ARBA00022801"/>
    </source>
</evidence>
<accession>A0A2W5QPK9</accession>
<dbReference type="InterPro" id="IPR029058">
    <property type="entry name" value="AB_hydrolase_fold"/>
</dbReference>
<evidence type="ECO:0000259" key="2">
    <source>
        <dbReference type="Pfam" id="PF12697"/>
    </source>
</evidence>
<dbReference type="PANTHER" id="PTHR43798:SF31">
    <property type="entry name" value="AB HYDROLASE SUPERFAMILY PROTEIN YCLE"/>
    <property type="match status" value="1"/>
</dbReference>
<dbReference type="InterPro" id="IPR050266">
    <property type="entry name" value="AB_hydrolase_sf"/>
</dbReference>
<evidence type="ECO:0000313" key="4">
    <source>
        <dbReference type="Proteomes" id="UP000249135"/>
    </source>
</evidence>
<evidence type="ECO:0000313" key="3">
    <source>
        <dbReference type="EMBL" id="PZQ76825.1"/>
    </source>
</evidence>
<feature type="domain" description="AB hydrolase-1" evidence="2">
    <location>
        <begin position="39"/>
        <end position="272"/>
    </location>
</feature>
<dbReference type="Proteomes" id="UP000249135">
    <property type="component" value="Unassembled WGS sequence"/>
</dbReference>
<dbReference type="PRINTS" id="PR00412">
    <property type="entry name" value="EPOXHYDRLASE"/>
</dbReference>
<dbReference type="SUPFAM" id="SSF53474">
    <property type="entry name" value="alpha/beta-Hydrolases"/>
    <property type="match status" value="1"/>
</dbReference>
<gene>
    <name evidence="3" type="ORF">DI563_05915</name>
</gene>
<name>A0A2W5QPK9_VARPD</name>
<protein>
    <submittedName>
        <fullName evidence="3">Alpha/beta hydrolase</fullName>
    </submittedName>
</protein>
<dbReference type="Pfam" id="PF12697">
    <property type="entry name" value="Abhydrolase_6"/>
    <property type="match status" value="1"/>
</dbReference>
<comment type="caution">
    <text evidence="3">The sequence shown here is derived from an EMBL/GenBank/DDBJ whole genome shotgun (WGS) entry which is preliminary data.</text>
</comment>
<dbReference type="GO" id="GO:0016787">
    <property type="term" value="F:hydrolase activity"/>
    <property type="evidence" value="ECO:0007669"/>
    <property type="project" value="UniProtKB-KW"/>
</dbReference>
<dbReference type="EMBL" id="QFPP01000039">
    <property type="protein sequence ID" value="PZQ76825.1"/>
    <property type="molecule type" value="Genomic_DNA"/>
</dbReference>
<dbReference type="PANTHER" id="PTHR43798">
    <property type="entry name" value="MONOACYLGLYCEROL LIPASE"/>
    <property type="match status" value="1"/>
</dbReference>
<dbReference type="GO" id="GO:0016020">
    <property type="term" value="C:membrane"/>
    <property type="evidence" value="ECO:0007669"/>
    <property type="project" value="TreeGrafter"/>
</dbReference>
<dbReference type="InterPro" id="IPR000073">
    <property type="entry name" value="AB_hydrolase_1"/>
</dbReference>
<dbReference type="Gene3D" id="3.40.50.1820">
    <property type="entry name" value="alpha/beta hydrolase"/>
    <property type="match status" value="1"/>
</dbReference>